<dbReference type="Gene3D" id="1.10.290.10">
    <property type="entry name" value="Topoisomerase I, domain 4"/>
    <property type="match status" value="1"/>
</dbReference>
<dbReference type="SMART" id="SM00437">
    <property type="entry name" value="TOP1Ac"/>
    <property type="match status" value="1"/>
</dbReference>
<keyword evidence="7 10" id="KW-0799">Topoisomerase</keyword>
<dbReference type="InterPro" id="IPR013826">
    <property type="entry name" value="Topo_IA_cen_sub3"/>
</dbReference>
<dbReference type="AlphaFoldDB" id="A0A0X1KNL8"/>
<feature type="domain" description="Topo IA-type catalytic" evidence="12">
    <location>
        <begin position="126"/>
        <end position="541"/>
    </location>
</feature>
<dbReference type="CDD" id="cd03363">
    <property type="entry name" value="TOPRIM_TopoIA_TopoI"/>
    <property type="match status" value="1"/>
</dbReference>
<organism evidence="13 14">
    <name type="scientific">Pseudothermotoga hypogea DSM 11164 = NBRC 106472</name>
    <dbReference type="NCBI Taxonomy" id="1123384"/>
    <lineage>
        <taxon>Bacteria</taxon>
        <taxon>Thermotogati</taxon>
        <taxon>Thermotogota</taxon>
        <taxon>Thermotogae</taxon>
        <taxon>Thermotogales</taxon>
        <taxon>Thermotogaceae</taxon>
        <taxon>Pseudothermotoga</taxon>
    </lineage>
</organism>
<dbReference type="Pfam" id="PF01751">
    <property type="entry name" value="Toprim"/>
    <property type="match status" value="1"/>
</dbReference>
<evidence type="ECO:0000256" key="9">
    <source>
        <dbReference type="ARBA" id="ARBA00023235"/>
    </source>
</evidence>
<dbReference type="InterPro" id="IPR005733">
    <property type="entry name" value="TopoI_bac-type"/>
</dbReference>
<name>A0A0X1KNL8_9THEM</name>
<dbReference type="GO" id="GO:0003677">
    <property type="term" value="F:DNA binding"/>
    <property type="evidence" value="ECO:0007669"/>
    <property type="project" value="UniProtKB-KW"/>
</dbReference>
<feature type="site" description="Interaction with DNA" evidence="10">
    <location>
        <position position="33"/>
    </location>
</feature>
<comment type="subunit">
    <text evidence="10">Monomer.</text>
</comment>
<keyword evidence="3" id="KW-0479">Metal-binding</keyword>
<dbReference type="InterPro" id="IPR013824">
    <property type="entry name" value="Topo_IA_cen_sub1"/>
</dbReference>
<dbReference type="CDD" id="cd00186">
    <property type="entry name" value="TOP1Ac"/>
    <property type="match status" value="1"/>
</dbReference>
<evidence type="ECO:0000256" key="8">
    <source>
        <dbReference type="ARBA" id="ARBA00023125"/>
    </source>
</evidence>
<dbReference type="GO" id="GO:0005694">
    <property type="term" value="C:chromosome"/>
    <property type="evidence" value="ECO:0007669"/>
    <property type="project" value="InterPro"/>
</dbReference>
<feature type="site" description="Interaction with DNA" evidence="10">
    <location>
        <position position="145"/>
    </location>
</feature>
<feature type="site" description="Interaction with DNA" evidence="10">
    <location>
        <position position="140"/>
    </location>
</feature>
<evidence type="ECO:0000259" key="11">
    <source>
        <dbReference type="PROSITE" id="PS50880"/>
    </source>
</evidence>
<dbReference type="OrthoDB" id="9804262at2"/>
<feature type="domain" description="Toprim" evidence="11">
    <location>
        <begin position="3"/>
        <end position="111"/>
    </location>
</feature>
<dbReference type="SMART" id="SM00493">
    <property type="entry name" value="TOPRIM"/>
    <property type="match status" value="1"/>
</dbReference>
<comment type="catalytic activity">
    <reaction evidence="1 10">
        <text>ATP-independent breakage of single-stranded DNA, followed by passage and rejoining.</text>
        <dbReference type="EC" id="5.6.2.1"/>
    </reaction>
</comment>
<dbReference type="Gene3D" id="1.10.460.10">
    <property type="entry name" value="Topoisomerase I, domain 2"/>
    <property type="match status" value="1"/>
</dbReference>
<dbReference type="PANTHER" id="PTHR42785:SF1">
    <property type="entry name" value="DNA TOPOISOMERASE"/>
    <property type="match status" value="1"/>
</dbReference>
<dbReference type="NCBIfam" id="TIGR01051">
    <property type="entry name" value="topA_bact"/>
    <property type="match status" value="1"/>
</dbReference>
<dbReference type="Pfam" id="PF01396">
    <property type="entry name" value="Zn_ribbon_Top1"/>
    <property type="match status" value="4"/>
</dbReference>
<evidence type="ECO:0000256" key="6">
    <source>
        <dbReference type="ARBA" id="ARBA00022842"/>
    </source>
</evidence>
<reference evidence="13 14" key="1">
    <citation type="submission" date="2014-01" db="EMBL/GenBank/DDBJ databases">
        <title>Genome sequencing of Thermotog hypogea.</title>
        <authorList>
            <person name="Zhang X."/>
            <person name="Alvare G."/>
            <person name="Fristensky B."/>
            <person name="Chen L."/>
            <person name="Suen T."/>
            <person name="Chen Q."/>
            <person name="Ma K."/>
        </authorList>
    </citation>
    <scope>NUCLEOTIDE SEQUENCE [LARGE SCALE GENOMIC DNA]</scope>
    <source>
        <strain evidence="13 14">DSM 11164</strain>
    </source>
</reference>
<gene>
    <name evidence="10" type="primary">topA</name>
    <name evidence="13" type="ORF">AJ81_00045</name>
</gene>
<keyword evidence="4" id="KW-0863">Zinc-finger</keyword>
<dbReference type="GO" id="GO:0003917">
    <property type="term" value="F:DNA topoisomerase type I (single strand cut, ATP-independent) activity"/>
    <property type="evidence" value="ECO:0007669"/>
    <property type="project" value="UniProtKB-UniRule"/>
</dbReference>
<evidence type="ECO:0000256" key="5">
    <source>
        <dbReference type="ARBA" id="ARBA00022833"/>
    </source>
</evidence>
<dbReference type="PRINTS" id="PR00417">
    <property type="entry name" value="PRTPISMRASEI"/>
</dbReference>
<keyword evidence="8 10" id="KW-0238">DNA-binding</keyword>
<dbReference type="InterPro" id="IPR023405">
    <property type="entry name" value="Topo_IA_core_domain"/>
</dbReference>
<evidence type="ECO:0000256" key="4">
    <source>
        <dbReference type="ARBA" id="ARBA00022771"/>
    </source>
</evidence>
<feature type="region of interest" description="Interaction with DNA" evidence="10">
    <location>
        <begin position="160"/>
        <end position="165"/>
    </location>
</feature>
<dbReference type="Pfam" id="PF01131">
    <property type="entry name" value="Topoisom_bac"/>
    <property type="match status" value="1"/>
</dbReference>
<keyword evidence="6" id="KW-0460">Magnesium</keyword>
<feature type="site" description="Interaction with DNA" evidence="10">
    <location>
        <position position="472"/>
    </location>
</feature>
<sequence>MAKKIIIVESPAKAKTIKEILKGEYEVVSSKGHVRDLPEREFGVDLRDFEPEFRIIEGKEKIVEEIKEKAKGKEVYLASDMDREGEAIAWHLAFILNVLDKKNRIVFSEITPQTIRSAVQSPRFIDMKKVYAQHARRILDRIVGYKISPLLWKLLRTSSSAGRVQSAALKLVCEREVQRHRFVPKKFWKVQGYIDSVRFYLTHIDGKRIDMQQVDEALARQIQQEVRKLKLVQKKSRLVERKPPLPFITSTLQQEAANKFGFSVSRTMQLAQMLYEGVETSEGHRAFITYMRTDSTRVSDYARDQAEKFIKDHFGERYVGEFRSEQKKPNVQDAHEAIRPVDVEMTPQKAQKLLDKDLYKLYKLIWERFIASQMAAALYEETIYSFESGRYGFEAKLERRIFDGFEAVLKKELEQIQPLNGEIFNVTKWDIQQDATKPPARYTESSMVRALEARGIGRPSTYATIISTLLERKYVVKRSKELVPTVLGFVVNHYMEQRFPKIVDLDFTARMEEALDAIERGEKDHKQVLSEFYKEFSTQLTKAEKEWLSIDVGTNVDCECGEKFTLKIGRFGLYLSCASCGKTSSVDLSSPAVMDEGVLYFTEQEETKTYVCPSCGEPLKRYNGRYGAYYHCQKCGRNYRDFARGTCPKCGSAVEKKLSKNRKYFFKCTSDACDYISWFEPSNESCPECGEKLHYRRFRSSEKLYCERCKKSFEKPKEETNG</sequence>
<dbReference type="PROSITE" id="PS00396">
    <property type="entry name" value="TOPO_IA_1"/>
    <property type="match status" value="1"/>
</dbReference>
<keyword evidence="14" id="KW-1185">Reference proteome</keyword>
<dbReference type="RefSeq" id="WP_031502913.1">
    <property type="nucleotide sequence ID" value="NC_022795.1"/>
</dbReference>
<evidence type="ECO:0000256" key="3">
    <source>
        <dbReference type="ARBA" id="ARBA00022723"/>
    </source>
</evidence>
<dbReference type="InterPro" id="IPR013498">
    <property type="entry name" value="Topo_IA_Znf"/>
</dbReference>
<dbReference type="PaxDb" id="1123384-AJ81_00045"/>
<dbReference type="Gene3D" id="3.40.50.140">
    <property type="match status" value="1"/>
</dbReference>
<evidence type="ECO:0000259" key="12">
    <source>
        <dbReference type="PROSITE" id="PS52039"/>
    </source>
</evidence>
<feature type="site" description="Interaction with DNA" evidence="10">
    <location>
        <position position="292"/>
    </location>
</feature>
<dbReference type="PROSITE" id="PS52039">
    <property type="entry name" value="TOPO_IA_2"/>
    <property type="match status" value="1"/>
</dbReference>
<dbReference type="SMART" id="SM00436">
    <property type="entry name" value="TOP1Bc"/>
    <property type="match status" value="1"/>
</dbReference>
<dbReference type="PROSITE" id="PS50880">
    <property type="entry name" value="TOPRIM"/>
    <property type="match status" value="1"/>
</dbReference>
<dbReference type="SUPFAM" id="SSF56712">
    <property type="entry name" value="Prokaryotic type I DNA topoisomerase"/>
    <property type="match status" value="1"/>
</dbReference>
<dbReference type="InterPro" id="IPR013825">
    <property type="entry name" value="Topo_IA_cen_sub2"/>
</dbReference>
<evidence type="ECO:0000256" key="10">
    <source>
        <dbReference type="HAMAP-Rule" id="MF_00952"/>
    </source>
</evidence>
<feature type="site" description="Interaction with DNA" evidence="10">
    <location>
        <position position="137"/>
    </location>
</feature>
<dbReference type="InterPro" id="IPR013497">
    <property type="entry name" value="Topo_IA_cen"/>
</dbReference>
<accession>A0A0X1KNL8</accession>
<dbReference type="InterPro" id="IPR003601">
    <property type="entry name" value="Topo_IA_2"/>
</dbReference>
<dbReference type="EC" id="5.6.2.1" evidence="10"/>
<dbReference type="InterPro" id="IPR000380">
    <property type="entry name" value="Topo_IA"/>
</dbReference>
<evidence type="ECO:0000313" key="13">
    <source>
        <dbReference type="EMBL" id="AJC72851.1"/>
    </source>
</evidence>
<evidence type="ECO:0000256" key="1">
    <source>
        <dbReference type="ARBA" id="ARBA00000213"/>
    </source>
</evidence>
<keyword evidence="5" id="KW-0862">Zinc</keyword>
<feature type="site" description="Interaction with DNA" evidence="10">
    <location>
        <position position="152"/>
    </location>
</feature>
<dbReference type="InterPro" id="IPR028612">
    <property type="entry name" value="Topoisom_1_IA"/>
</dbReference>
<dbReference type="PANTHER" id="PTHR42785">
    <property type="entry name" value="DNA TOPOISOMERASE, TYPE IA, CORE"/>
    <property type="match status" value="1"/>
</dbReference>
<dbReference type="GO" id="GO:0006265">
    <property type="term" value="P:DNA topological change"/>
    <property type="evidence" value="ECO:0007669"/>
    <property type="project" value="UniProtKB-UniRule"/>
</dbReference>
<evidence type="ECO:0000256" key="2">
    <source>
        <dbReference type="ARBA" id="ARBA00009446"/>
    </source>
</evidence>
<dbReference type="InterPro" id="IPR023406">
    <property type="entry name" value="Topo_IA_AS"/>
</dbReference>
<dbReference type="InterPro" id="IPR034149">
    <property type="entry name" value="TOPRIM_TopoI"/>
</dbReference>
<dbReference type="InterPro" id="IPR006171">
    <property type="entry name" value="TOPRIM_dom"/>
</dbReference>
<comment type="function">
    <text evidence="10">Releases the supercoiling and torsional tension of DNA, which is introduced during the DNA replication and transcription, by transiently cleaving and rejoining one strand of the DNA duplex. Introduces a single-strand break via transesterification at a target site in duplex DNA. The scissile phosphodiester is attacked by the catalytic tyrosine of the enzyme, resulting in the formation of a DNA-(5'-phosphotyrosyl)-enzyme intermediate and the expulsion of a 3'-OH DNA strand. The free DNA strand then undergoes passage around the unbroken strand, thus removing DNA supercoils. Finally, in the religation step, the DNA 3'-OH attacks the covalent intermediate to expel the active-site tyrosine and restore the DNA phosphodiester backbone.</text>
</comment>
<dbReference type="GO" id="GO:0008270">
    <property type="term" value="F:zinc ion binding"/>
    <property type="evidence" value="ECO:0007669"/>
    <property type="project" value="UniProtKB-KW"/>
</dbReference>
<dbReference type="EMBL" id="CP007141">
    <property type="protein sequence ID" value="AJC72851.1"/>
    <property type="molecule type" value="Genomic_DNA"/>
</dbReference>
<dbReference type="HAMAP" id="MF_00952">
    <property type="entry name" value="Topoisom_1_prok"/>
    <property type="match status" value="1"/>
</dbReference>
<dbReference type="PATRIC" id="fig|1123384.7.peg.9"/>
<dbReference type="STRING" id="1123384.AJ81_00045"/>
<protein>
    <recommendedName>
        <fullName evidence="10">DNA topoisomerase 1</fullName>
        <ecNumber evidence="10">5.6.2.1</ecNumber>
    </recommendedName>
    <alternativeName>
        <fullName evidence="10">DNA topoisomerase I</fullName>
    </alternativeName>
</protein>
<dbReference type="Gene3D" id="2.70.20.10">
    <property type="entry name" value="Topoisomerase I, domain 3"/>
    <property type="match status" value="1"/>
</dbReference>
<comment type="similarity">
    <text evidence="2 10">Belongs to the type IA topoisomerase family.</text>
</comment>
<dbReference type="Proteomes" id="UP000077469">
    <property type="component" value="Chromosome"/>
</dbReference>
<dbReference type="KEGG" id="phy:AJ81_00045"/>
<evidence type="ECO:0000256" key="7">
    <source>
        <dbReference type="ARBA" id="ARBA00023029"/>
    </source>
</evidence>
<feature type="active site" description="O-(5'-phospho-DNA)-tyrosine intermediate" evidence="10">
    <location>
        <position position="290"/>
    </location>
</feature>
<feature type="site" description="Interaction with DNA" evidence="10">
    <location>
        <position position="136"/>
    </location>
</feature>
<dbReference type="InterPro" id="IPR003602">
    <property type="entry name" value="Topo_IA_DNA-bd_dom"/>
</dbReference>
<proteinExistence type="inferred from homology"/>
<keyword evidence="9 10" id="KW-0413">Isomerase</keyword>
<evidence type="ECO:0000313" key="14">
    <source>
        <dbReference type="Proteomes" id="UP000077469"/>
    </source>
</evidence>